<gene>
    <name evidence="3" type="ORF">UCREL1_7804</name>
</gene>
<dbReference type="GO" id="GO:0016787">
    <property type="term" value="F:hydrolase activity"/>
    <property type="evidence" value="ECO:0007669"/>
    <property type="project" value="UniProtKB-KW"/>
</dbReference>
<proteinExistence type="predicted"/>
<dbReference type="KEGG" id="ela:UCREL1_7804"/>
<dbReference type="GO" id="GO:0005737">
    <property type="term" value="C:cytoplasm"/>
    <property type="evidence" value="ECO:0007669"/>
    <property type="project" value="TreeGrafter"/>
</dbReference>
<dbReference type="SUPFAM" id="SSF51735">
    <property type="entry name" value="NAD(P)-binding Rossmann-fold domains"/>
    <property type="match status" value="1"/>
</dbReference>
<dbReference type="HOGENOM" id="CLU_317609_0_0_1"/>
<dbReference type="GO" id="GO:0004029">
    <property type="term" value="F:aldehyde dehydrogenase (NAD+) activity"/>
    <property type="evidence" value="ECO:0007669"/>
    <property type="project" value="TreeGrafter"/>
</dbReference>
<evidence type="ECO:0000313" key="4">
    <source>
        <dbReference type="Proteomes" id="UP000012174"/>
    </source>
</evidence>
<dbReference type="SUPFAM" id="SSF53474">
    <property type="entry name" value="alpha/beta-Hydrolases"/>
    <property type="match status" value="1"/>
</dbReference>
<name>M7SLG3_EUTLA</name>
<protein>
    <submittedName>
        <fullName evidence="3">Putative alpha beta hydrolase fold-1 protein</fullName>
    </submittedName>
</protein>
<evidence type="ECO:0000313" key="3">
    <source>
        <dbReference type="EMBL" id="EMR65218.1"/>
    </source>
</evidence>
<organism evidence="3 4">
    <name type="scientific">Eutypa lata (strain UCR-EL1)</name>
    <name type="common">Grapevine dieback disease fungus</name>
    <name type="synonym">Eutypa armeniacae</name>
    <dbReference type="NCBI Taxonomy" id="1287681"/>
    <lineage>
        <taxon>Eukaryota</taxon>
        <taxon>Fungi</taxon>
        <taxon>Dikarya</taxon>
        <taxon>Ascomycota</taxon>
        <taxon>Pezizomycotina</taxon>
        <taxon>Sordariomycetes</taxon>
        <taxon>Xylariomycetidae</taxon>
        <taxon>Xylariales</taxon>
        <taxon>Diatrypaceae</taxon>
        <taxon>Eutypa</taxon>
    </lineage>
</organism>
<evidence type="ECO:0000259" key="2">
    <source>
        <dbReference type="Pfam" id="PF08386"/>
    </source>
</evidence>
<dbReference type="eggNOG" id="KOG1502">
    <property type="taxonomic scope" value="Eukaryota"/>
</dbReference>
<dbReference type="PANTHER" id="PTHR48079:SF6">
    <property type="entry name" value="NAD(P)-BINDING DOMAIN-CONTAINING PROTEIN-RELATED"/>
    <property type="match status" value="1"/>
</dbReference>
<reference evidence="4" key="1">
    <citation type="journal article" date="2013" name="Genome Announc.">
        <title>Draft genome sequence of the grapevine dieback fungus Eutypa lata UCR-EL1.</title>
        <authorList>
            <person name="Blanco-Ulate B."/>
            <person name="Rolshausen P.E."/>
            <person name="Cantu D."/>
        </authorList>
    </citation>
    <scope>NUCLEOTIDE SEQUENCE [LARGE SCALE GENOMIC DNA]</scope>
    <source>
        <strain evidence="4">UCR-EL1</strain>
    </source>
</reference>
<dbReference type="InterPro" id="IPR013595">
    <property type="entry name" value="Pept_S33_TAP-like_C"/>
</dbReference>
<keyword evidence="4" id="KW-1185">Reference proteome</keyword>
<dbReference type="Proteomes" id="UP000012174">
    <property type="component" value="Unassembled WGS sequence"/>
</dbReference>
<dbReference type="InterPro" id="IPR051783">
    <property type="entry name" value="NAD(P)-dependent_oxidoreduct"/>
</dbReference>
<dbReference type="OrthoDB" id="425534at2759"/>
<dbReference type="InterPro" id="IPR029058">
    <property type="entry name" value="AB_hydrolase_fold"/>
</dbReference>
<feature type="domain" description="NAD-dependent epimerase/dehydratase" evidence="1">
    <location>
        <begin position="8"/>
        <end position="234"/>
    </location>
</feature>
<dbReference type="EMBL" id="KB706908">
    <property type="protein sequence ID" value="EMR65218.1"/>
    <property type="molecule type" value="Genomic_DNA"/>
</dbReference>
<accession>M7SLG3</accession>
<dbReference type="AlphaFoldDB" id="M7SLG3"/>
<feature type="domain" description="Peptidase S33 tripeptidyl aminopeptidase-like C-terminal" evidence="2">
    <location>
        <begin position="769"/>
        <end position="869"/>
    </location>
</feature>
<dbReference type="STRING" id="1287681.M7SLG3"/>
<dbReference type="Pfam" id="PF01370">
    <property type="entry name" value="Epimerase"/>
    <property type="match status" value="1"/>
</dbReference>
<dbReference type="InterPro" id="IPR001509">
    <property type="entry name" value="Epimerase_deHydtase"/>
</dbReference>
<keyword evidence="3" id="KW-0378">Hydrolase</keyword>
<dbReference type="PANTHER" id="PTHR48079">
    <property type="entry name" value="PROTEIN YEEZ"/>
    <property type="match status" value="1"/>
</dbReference>
<sequence>MAPTGKKVLIVGPGFIGWNVLELLAKEGYEVTGFVRRQEAADQLKASGAAQTVLGDLDDKALITKLVLDSDIVIHTASADHVASAEAVLDGVQQRAEKGQQTIYIHTSGTSVIGDGTTPGKGKTSRVFHDNVKAEIDVVSDTAPHRQIDLQIIKAQQQLLREKKAKIALMIPPLIYGFNPDHGRLSIQIPTLTRYALKHGFAAHVGAAGDPVWSVVHVRDLARGYVLLLHRLEEEAYGSPELENPYYFCEASGGAEGEVSWREIAALIGEALHERGLVDDPEPRPMPEETYGDVFGDFTASVVGLNSRSRAVRLRELGWKPVEKGWKESFLEDELPAILKERKDWKTRTLLISGILACFALLQLARSSAWGASFDNSAHFHYQQHEDQLTTYPGEHISWARCGSLPNGRPLECSSIDVPMDQFNAENSGNKTFSIPLIRERGQSADAKNLLLNPGGPGASGVWYIYRKGEQLRDIVGEGFHLVGFDPRGVNGSRPLASCYPDVETHRRLATPVRDAKPVEDSADIYAWTQNFVRACADNMGEYGRYLNTPQMAADMNSILAAVGQAGDLVYWGFSYGTTLGQTYAGLFPESATRVIIDGVENQHDWYAGLDTFESLADTEIVFDGFFDECVKAGPENCTLASLADSGSELREKVLAFASRLQEQPLSVYVDSSSYGTLDYRNIMYDAIFPALLKPYLWYDLADRLAKLLQGDATDAFLAYGMGDETEELVGDADSFVQFNDGLTGPEHWPQDRKAILDMVQSFFNSTIFGATQNPEYYKKQQWLIPTTHSYVPKKAVKTAHPLLILSTTYDPVCPLVSARSANVAFEGSQIVEVKGYGHCSLAVPSMCLAKHVREFLYNGTLPSSYTQCESDGPSYFIKPENDNAPVVPWKHFEDVEEQRIHLAQVKLARDPTWPRR</sequence>
<evidence type="ECO:0000259" key="1">
    <source>
        <dbReference type="Pfam" id="PF01370"/>
    </source>
</evidence>
<dbReference type="Gene3D" id="3.40.50.720">
    <property type="entry name" value="NAD(P)-binding Rossmann-like Domain"/>
    <property type="match status" value="1"/>
</dbReference>
<dbReference type="Gene3D" id="3.40.50.1820">
    <property type="entry name" value="alpha/beta hydrolase"/>
    <property type="match status" value="1"/>
</dbReference>
<dbReference type="Pfam" id="PF08386">
    <property type="entry name" value="Abhydrolase_4"/>
    <property type="match status" value="1"/>
</dbReference>
<dbReference type="InterPro" id="IPR036291">
    <property type="entry name" value="NAD(P)-bd_dom_sf"/>
</dbReference>